<dbReference type="Proteomes" id="UP000094527">
    <property type="component" value="Unassembled WGS sequence"/>
</dbReference>
<evidence type="ECO:0000313" key="1">
    <source>
        <dbReference type="EMBL" id="ODM96439.1"/>
    </source>
</evidence>
<sequence length="107" mass="12569">MAHWVSEFHRKETPRSTTVVKISRSSEEFQEVTYTQRHITTLTWDSSSHNNNNNEHCRPSNYQRSTSRAFLYVRNHHQDSGIVFKDKLKVSPTKCPLERGHTNAQNK</sequence>
<name>A0A1D2MTJ3_ORCCI</name>
<reference evidence="1 2" key="1">
    <citation type="journal article" date="2016" name="Genome Biol. Evol.">
        <title>Gene Family Evolution Reflects Adaptation to Soil Environmental Stressors in the Genome of the Collembolan Orchesella cincta.</title>
        <authorList>
            <person name="Faddeeva-Vakhrusheva A."/>
            <person name="Derks M.F."/>
            <person name="Anvar S.Y."/>
            <person name="Agamennone V."/>
            <person name="Suring W."/>
            <person name="Smit S."/>
            <person name="van Straalen N.M."/>
            <person name="Roelofs D."/>
        </authorList>
    </citation>
    <scope>NUCLEOTIDE SEQUENCE [LARGE SCALE GENOMIC DNA]</scope>
    <source>
        <tissue evidence="1">Mixed pool</tissue>
    </source>
</reference>
<dbReference type="AlphaFoldDB" id="A0A1D2MTJ3"/>
<gene>
    <name evidence="1" type="ORF">Ocin01_10238</name>
</gene>
<protein>
    <submittedName>
        <fullName evidence="1">Uncharacterized protein</fullName>
    </submittedName>
</protein>
<proteinExistence type="predicted"/>
<keyword evidence="2" id="KW-1185">Reference proteome</keyword>
<dbReference type="EMBL" id="LJIJ01000539">
    <property type="protein sequence ID" value="ODM96439.1"/>
    <property type="molecule type" value="Genomic_DNA"/>
</dbReference>
<organism evidence="1 2">
    <name type="scientific">Orchesella cincta</name>
    <name type="common">Springtail</name>
    <name type="synonym">Podura cincta</name>
    <dbReference type="NCBI Taxonomy" id="48709"/>
    <lineage>
        <taxon>Eukaryota</taxon>
        <taxon>Metazoa</taxon>
        <taxon>Ecdysozoa</taxon>
        <taxon>Arthropoda</taxon>
        <taxon>Hexapoda</taxon>
        <taxon>Collembola</taxon>
        <taxon>Entomobryomorpha</taxon>
        <taxon>Entomobryoidea</taxon>
        <taxon>Orchesellidae</taxon>
        <taxon>Orchesellinae</taxon>
        <taxon>Orchesella</taxon>
    </lineage>
</organism>
<evidence type="ECO:0000313" key="2">
    <source>
        <dbReference type="Proteomes" id="UP000094527"/>
    </source>
</evidence>
<comment type="caution">
    <text evidence="1">The sequence shown here is derived from an EMBL/GenBank/DDBJ whole genome shotgun (WGS) entry which is preliminary data.</text>
</comment>
<accession>A0A1D2MTJ3</accession>